<gene>
    <name evidence="2" type="ORF">GCM10007852_29290</name>
</gene>
<dbReference type="AlphaFoldDB" id="A0AA37SYZ1"/>
<sequence>MDDLTFRRTVYADPFTKEMAVIDAAKNDPKKQAFWDEVKAMEMSIEQALDVSVPENLADKLLLRQSIAEHSEQKQKRPWYIAMAASIALAALVTVGMLTQAPSGIAMDALAHVEHVEMESQKYGLVDLQDVNAKLANYNGSINQKIGEIVSANYCYLSSIKSLHLIVKGQEGLMSLFVLPNNITDDVDSSFSNDEHSGTSFLLESARIIVVGENDGEVNDFSAKAKQFMQFSA</sequence>
<evidence type="ECO:0000256" key="1">
    <source>
        <dbReference type="SAM" id="Phobius"/>
    </source>
</evidence>
<comment type="caution">
    <text evidence="2">The sequence shown here is derived from an EMBL/GenBank/DDBJ whole genome shotgun (WGS) entry which is preliminary data.</text>
</comment>
<reference evidence="2" key="2">
    <citation type="submission" date="2023-01" db="EMBL/GenBank/DDBJ databases">
        <title>Draft genome sequence of Agaribacter marinus strain NBRC 110023.</title>
        <authorList>
            <person name="Sun Q."/>
            <person name="Mori K."/>
        </authorList>
    </citation>
    <scope>NUCLEOTIDE SEQUENCE</scope>
    <source>
        <strain evidence="2">NBRC 110023</strain>
    </source>
</reference>
<dbReference type="RefSeq" id="WP_284218382.1">
    <property type="nucleotide sequence ID" value="NZ_BSOT01000007.1"/>
</dbReference>
<keyword evidence="1" id="KW-1133">Transmembrane helix</keyword>
<reference evidence="2" key="1">
    <citation type="journal article" date="2014" name="Int. J. Syst. Evol. Microbiol.">
        <title>Complete genome sequence of Corynebacterium casei LMG S-19264T (=DSM 44701T), isolated from a smear-ripened cheese.</title>
        <authorList>
            <consortium name="US DOE Joint Genome Institute (JGI-PGF)"/>
            <person name="Walter F."/>
            <person name="Albersmeier A."/>
            <person name="Kalinowski J."/>
            <person name="Ruckert C."/>
        </authorList>
    </citation>
    <scope>NUCLEOTIDE SEQUENCE</scope>
    <source>
        <strain evidence="2">NBRC 110023</strain>
    </source>
</reference>
<dbReference type="EMBL" id="BSOT01000007">
    <property type="protein sequence ID" value="GLR72021.1"/>
    <property type="molecule type" value="Genomic_DNA"/>
</dbReference>
<evidence type="ECO:0008006" key="4">
    <source>
        <dbReference type="Google" id="ProtNLM"/>
    </source>
</evidence>
<accession>A0AA37SYZ1</accession>
<evidence type="ECO:0000313" key="3">
    <source>
        <dbReference type="Proteomes" id="UP001156601"/>
    </source>
</evidence>
<feature type="transmembrane region" description="Helical" evidence="1">
    <location>
        <begin position="79"/>
        <end position="98"/>
    </location>
</feature>
<dbReference type="InterPro" id="IPR021806">
    <property type="entry name" value="DUF3379"/>
</dbReference>
<organism evidence="2 3">
    <name type="scientific">Agaribacter marinus</name>
    <dbReference type="NCBI Taxonomy" id="1431249"/>
    <lineage>
        <taxon>Bacteria</taxon>
        <taxon>Pseudomonadati</taxon>
        <taxon>Pseudomonadota</taxon>
        <taxon>Gammaproteobacteria</taxon>
        <taxon>Alteromonadales</taxon>
        <taxon>Alteromonadaceae</taxon>
        <taxon>Agaribacter</taxon>
    </lineage>
</organism>
<keyword evidence="1" id="KW-0472">Membrane</keyword>
<evidence type="ECO:0000313" key="2">
    <source>
        <dbReference type="EMBL" id="GLR72021.1"/>
    </source>
</evidence>
<dbReference type="Proteomes" id="UP001156601">
    <property type="component" value="Unassembled WGS sequence"/>
</dbReference>
<name>A0AA37SYZ1_9ALTE</name>
<protein>
    <recommendedName>
        <fullName evidence="4">DUF3379 domain-containing protein</fullName>
    </recommendedName>
</protein>
<dbReference type="Pfam" id="PF11859">
    <property type="entry name" value="DUF3379"/>
    <property type="match status" value="1"/>
</dbReference>
<keyword evidence="3" id="KW-1185">Reference proteome</keyword>
<keyword evidence="1" id="KW-0812">Transmembrane</keyword>
<proteinExistence type="predicted"/>